<dbReference type="Pfam" id="PF14464">
    <property type="entry name" value="Prok-JAB"/>
    <property type="match status" value="1"/>
</dbReference>
<name>A0A3G9JY74_9FIRM</name>
<dbReference type="CDD" id="cd08070">
    <property type="entry name" value="MPN_like"/>
    <property type="match status" value="1"/>
</dbReference>
<dbReference type="PANTHER" id="PTHR34858:SF1">
    <property type="entry name" value="CYSO-CYSTEINE PEPTIDASE"/>
    <property type="match status" value="1"/>
</dbReference>
<dbReference type="PROSITE" id="PS50249">
    <property type="entry name" value="MPN"/>
    <property type="match status" value="1"/>
</dbReference>
<dbReference type="RefSeq" id="WP_125120444.1">
    <property type="nucleotide sequence ID" value="NZ_AP019309.1"/>
</dbReference>
<dbReference type="InterPro" id="IPR000555">
    <property type="entry name" value="JAMM/MPN+_dom"/>
</dbReference>
<dbReference type="GO" id="GO:0006508">
    <property type="term" value="P:proteolysis"/>
    <property type="evidence" value="ECO:0007669"/>
    <property type="project" value="UniProtKB-KW"/>
</dbReference>
<evidence type="ECO:0000313" key="9">
    <source>
        <dbReference type="Proteomes" id="UP000268059"/>
    </source>
</evidence>
<dbReference type="SUPFAM" id="SSF102712">
    <property type="entry name" value="JAB1/MPN domain"/>
    <property type="match status" value="1"/>
</dbReference>
<evidence type="ECO:0000259" key="7">
    <source>
        <dbReference type="PROSITE" id="PS50249"/>
    </source>
</evidence>
<evidence type="ECO:0000256" key="6">
    <source>
        <dbReference type="SAM" id="MobiDB-lite"/>
    </source>
</evidence>
<evidence type="ECO:0000256" key="3">
    <source>
        <dbReference type="ARBA" id="ARBA00022801"/>
    </source>
</evidence>
<sequence>MKVLLKKADYDKMVAHAKANLPEEACGLIAGHDEDGVRVIEKVYLIENVDHTNEHFTITPKAQLEAIKNMRQNGLKPLGNWHSHPESPSRSSQEDIRLAYDSSASYLILSLMNEEPVLHSFHVENGQSTKEDLNII</sequence>
<dbReference type="Gene3D" id="3.40.140.10">
    <property type="entry name" value="Cytidine Deaminase, domain 2"/>
    <property type="match status" value="1"/>
</dbReference>
<proteinExistence type="predicted"/>
<dbReference type="KEGG" id="ebm:SG0102_26780"/>
<dbReference type="GO" id="GO:0008270">
    <property type="term" value="F:zinc ion binding"/>
    <property type="evidence" value="ECO:0007669"/>
    <property type="project" value="TreeGrafter"/>
</dbReference>
<evidence type="ECO:0000256" key="4">
    <source>
        <dbReference type="ARBA" id="ARBA00022833"/>
    </source>
</evidence>
<evidence type="ECO:0000313" key="8">
    <source>
        <dbReference type="EMBL" id="BBH27744.1"/>
    </source>
</evidence>
<dbReference type="AlphaFoldDB" id="A0A3G9JY74"/>
<keyword evidence="5" id="KW-0482">Metalloprotease</keyword>
<dbReference type="Proteomes" id="UP000268059">
    <property type="component" value="Chromosome"/>
</dbReference>
<gene>
    <name evidence="8" type="ORF">SG0102_26780</name>
</gene>
<dbReference type="EMBL" id="AP019309">
    <property type="protein sequence ID" value="BBH27744.1"/>
    <property type="molecule type" value="Genomic_DNA"/>
</dbReference>
<reference evidence="8 9" key="1">
    <citation type="submission" date="2018-11" db="EMBL/GenBank/DDBJ databases">
        <title>Novel Erysipelotrichaceae bacterium isolated from small intestine of a swine.</title>
        <authorList>
            <person name="Kim J.S."/>
            <person name="Choe H."/>
            <person name="Lee Y.R."/>
            <person name="Kim K.M."/>
            <person name="Park D.S."/>
        </authorList>
    </citation>
    <scope>NUCLEOTIDE SEQUENCE [LARGE SCALE GENOMIC DNA]</scope>
    <source>
        <strain evidence="8 9">SG0102</strain>
    </source>
</reference>
<keyword evidence="9" id="KW-1185">Reference proteome</keyword>
<keyword evidence="4" id="KW-0862">Zinc</keyword>
<dbReference type="InterPro" id="IPR051929">
    <property type="entry name" value="VirAsm_ModProt"/>
</dbReference>
<dbReference type="FunFam" id="3.40.140.10:FF:000085">
    <property type="entry name" value="Mov34/MPN/PAD-1 family protein"/>
    <property type="match status" value="1"/>
</dbReference>
<dbReference type="PANTHER" id="PTHR34858">
    <property type="entry name" value="CYSO-CYSTEINE PEPTIDASE"/>
    <property type="match status" value="1"/>
</dbReference>
<feature type="region of interest" description="Disordered" evidence="6">
    <location>
        <begin position="75"/>
        <end position="95"/>
    </location>
</feature>
<organism evidence="8 9">
    <name type="scientific">Intestinibaculum porci</name>
    <dbReference type="NCBI Taxonomy" id="2487118"/>
    <lineage>
        <taxon>Bacteria</taxon>
        <taxon>Bacillati</taxon>
        <taxon>Bacillota</taxon>
        <taxon>Erysipelotrichia</taxon>
        <taxon>Erysipelotrichales</taxon>
        <taxon>Erysipelotrichaceae</taxon>
        <taxon>Intestinibaculum</taxon>
    </lineage>
</organism>
<keyword evidence="3" id="KW-0378">Hydrolase</keyword>
<evidence type="ECO:0000256" key="2">
    <source>
        <dbReference type="ARBA" id="ARBA00022723"/>
    </source>
</evidence>
<accession>A0A3G9JY74</accession>
<protein>
    <submittedName>
        <fullName evidence="8">Peptidase</fullName>
    </submittedName>
</protein>
<keyword evidence="2" id="KW-0479">Metal-binding</keyword>
<dbReference type="InterPro" id="IPR028090">
    <property type="entry name" value="JAB_dom_prok"/>
</dbReference>
<evidence type="ECO:0000256" key="5">
    <source>
        <dbReference type="ARBA" id="ARBA00023049"/>
    </source>
</evidence>
<feature type="domain" description="MPN" evidence="7">
    <location>
        <begin position="3"/>
        <end position="127"/>
    </location>
</feature>
<dbReference type="InParanoid" id="A0A3G9JY74"/>
<feature type="compositionally biased region" description="Basic and acidic residues" evidence="6">
    <location>
        <begin position="83"/>
        <end position="95"/>
    </location>
</feature>
<keyword evidence="1" id="KW-0645">Protease</keyword>
<evidence type="ECO:0000256" key="1">
    <source>
        <dbReference type="ARBA" id="ARBA00022670"/>
    </source>
</evidence>
<dbReference type="InterPro" id="IPR037518">
    <property type="entry name" value="MPN"/>
</dbReference>
<dbReference type="GO" id="GO:0008235">
    <property type="term" value="F:metalloexopeptidase activity"/>
    <property type="evidence" value="ECO:0007669"/>
    <property type="project" value="TreeGrafter"/>
</dbReference>
<dbReference type="SMART" id="SM00232">
    <property type="entry name" value="JAB_MPN"/>
    <property type="match status" value="1"/>
</dbReference>
<dbReference type="OrthoDB" id="9802958at2"/>